<evidence type="ECO:0000313" key="3">
    <source>
        <dbReference type="EMBL" id="CAI8019883.1"/>
    </source>
</evidence>
<dbReference type="FunFam" id="3.30.530.20:FF:000028">
    <property type="entry name" value="Phosphatidylinositol transfer protein 5"/>
    <property type="match status" value="1"/>
</dbReference>
<evidence type="ECO:0000259" key="2">
    <source>
        <dbReference type="Pfam" id="PF02121"/>
    </source>
</evidence>
<evidence type="ECO:0000256" key="1">
    <source>
        <dbReference type="SAM" id="MobiDB-lite"/>
    </source>
</evidence>
<feature type="domain" description="Phosphatidylinositol transfer protein N-terminal" evidence="2">
    <location>
        <begin position="1"/>
        <end position="243"/>
    </location>
</feature>
<keyword evidence="4" id="KW-1185">Reference proteome</keyword>
<dbReference type="InterPro" id="IPR023393">
    <property type="entry name" value="START-like_dom_sf"/>
</dbReference>
<reference evidence="3" key="1">
    <citation type="submission" date="2023-03" db="EMBL/GenBank/DDBJ databases">
        <authorList>
            <person name="Steffen K."/>
            <person name="Cardenas P."/>
        </authorList>
    </citation>
    <scope>NUCLEOTIDE SEQUENCE</scope>
</reference>
<evidence type="ECO:0000313" key="4">
    <source>
        <dbReference type="Proteomes" id="UP001174909"/>
    </source>
</evidence>
<dbReference type="InterPro" id="IPR001666">
    <property type="entry name" value="PI_transfer"/>
</dbReference>
<dbReference type="EMBL" id="CASHTH010001783">
    <property type="protein sequence ID" value="CAI8019883.1"/>
    <property type="molecule type" value="Genomic_DNA"/>
</dbReference>
<dbReference type="AlphaFoldDB" id="A0AA35WFT4"/>
<comment type="caution">
    <text evidence="3">The sequence shown here is derived from an EMBL/GenBank/DDBJ whole genome shotgun (WGS) entry which is preliminary data.</text>
</comment>
<dbReference type="SUPFAM" id="SSF55961">
    <property type="entry name" value="Bet v1-like"/>
    <property type="match status" value="1"/>
</dbReference>
<dbReference type="PRINTS" id="PR00391">
    <property type="entry name" value="PITRANSFER"/>
</dbReference>
<dbReference type="Gene3D" id="3.30.530.20">
    <property type="match status" value="1"/>
</dbReference>
<dbReference type="GO" id="GO:0035091">
    <property type="term" value="F:phosphatidylinositol binding"/>
    <property type="evidence" value="ECO:0007669"/>
    <property type="project" value="TreeGrafter"/>
</dbReference>
<dbReference type="GO" id="GO:0071944">
    <property type="term" value="C:cell periphery"/>
    <property type="evidence" value="ECO:0007669"/>
    <property type="project" value="UniProtKB-ARBA"/>
</dbReference>
<organism evidence="3 4">
    <name type="scientific">Geodia barretti</name>
    <name type="common">Barrett's horny sponge</name>
    <dbReference type="NCBI Taxonomy" id="519541"/>
    <lineage>
        <taxon>Eukaryota</taxon>
        <taxon>Metazoa</taxon>
        <taxon>Porifera</taxon>
        <taxon>Demospongiae</taxon>
        <taxon>Heteroscleromorpha</taxon>
        <taxon>Tetractinellida</taxon>
        <taxon>Astrophorina</taxon>
        <taxon>Geodiidae</taxon>
        <taxon>Geodia</taxon>
    </lineage>
</organism>
<dbReference type="InterPro" id="IPR055261">
    <property type="entry name" value="PI_transfer_N"/>
</dbReference>
<feature type="region of interest" description="Disordered" evidence="1">
    <location>
        <begin position="147"/>
        <end position="172"/>
    </location>
</feature>
<name>A0AA35WFT4_GEOBA</name>
<dbReference type="PANTHER" id="PTHR10658">
    <property type="entry name" value="PHOSPHATIDYLINOSITOL TRANSFER PROTEIN"/>
    <property type="match status" value="1"/>
</dbReference>
<gene>
    <name evidence="3" type="ORF">GBAR_LOCUS11912</name>
</gene>
<dbReference type="GO" id="GO:0008526">
    <property type="term" value="F:phosphatidylinositol transfer activity"/>
    <property type="evidence" value="ECO:0007669"/>
    <property type="project" value="TreeGrafter"/>
</dbReference>
<dbReference type="GO" id="GO:0005737">
    <property type="term" value="C:cytoplasm"/>
    <property type="evidence" value="ECO:0007669"/>
    <property type="project" value="UniProtKB-ARBA"/>
</dbReference>
<dbReference type="Proteomes" id="UP001174909">
    <property type="component" value="Unassembled WGS sequence"/>
</dbReference>
<protein>
    <submittedName>
        <fullName evidence="3">Cytoplasmic phosphatidylinositol transfer protein 1</fullName>
    </submittedName>
</protein>
<dbReference type="PANTHER" id="PTHR10658:SF54">
    <property type="entry name" value="CYTOPLASMIC PHOSPHATIDYLINOSITOL TRANSFER PROTEIN 1"/>
    <property type="match status" value="1"/>
</dbReference>
<sequence length="265" mass="31126">MLLKEYRICMPFSVEEYRIGQLYMIARHSAEESKGEGDGVEVVVNEPCQDEQHGDGRYTEKRIYLTSRLPGWVQSMIPRVFYITEKAWNYYPVTITEYTCSFLPKFLIQIDSTYINDNGKTHNALNYSDEMLSQRDVVAVDIATEDPSNSEYKPEQDCTKFKSSKTGRGPLDEGWKDRTEPIMCSYKAVKVFFEVWGMQTKVESAVHKAILDIIIKGHKQAFLWMDEWYGMTIDDVRNLNRNCMKRPTTKYWKDWKYQNHQNPQT</sequence>
<dbReference type="Pfam" id="PF02121">
    <property type="entry name" value="IP_trans"/>
    <property type="match status" value="1"/>
</dbReference>
<accession>A0AA35WFT4</accession>
<proteinExistence type="predicted"/>